<dbReference type="Gene3D" id="3.40.1180.10">
    <property type="entry name" value="Decaprenyl diphosphate synthase-like"/>
    <property type="match status" value="1"/>
</dbReference>
<feature type="active site" evidence="2">
    <location>
        <position position="85"/>
    </location>
</feature>
<feature type="binding site" evidence="2">
    <location>
        <begin position="130"/>
        <end position="132"/>
    </location>
    <ligand>
        <name>substrate</name>
    </ligand>
</feature>
<keyword evidence="2" id="KW-0460">Magnesium</keyword>
<protein>
    <recommendedName>
        <fullName evidence="2">Isoprenyl transferase</fullName>
        <ecNumber evidence="2">2.5.1.-</ecNumber>
    </recommendedName>
</protein>
<feature type="binding site" evidence="2">
    <location>
        <begin position="86"/>
        <end position="89"/>
    </location>
    <ligand>
        <name>substrate</name>
    </ligand>
</feature>
<dbReference type="InterPro" id="IPR036424">
    <property type="entry name" value="UPP_synth-like_sf"/>
</dbReference>
<keyword evidence="4" id="KW-1185">Reference proteome</keyword>
<dbReference type="FunFam" id="3.40.1180.10:FF:000001">
    <property type="entry name" value="(2E,6E)-farnesyl-diphosphate-specific ditrans,polycis-undecaprenyl-diphosphate synthase"/>
    <property type="match status" value="1"/>
</dbReference>
<name>D5SNW1_PLAL2</name>
<dbReference type="EC" id="2.5.1.-" evidence="2"/>
<feature type="binding site" evidence="2">
    <location>
        <begin position="259"/>
        <end position="261"/>
    </location>
    <ligand>
        <name>substrate</name>
    </ligand>
</feature>
<feature type="binding site" evidence="2">
    <location>
        <position position="85"/>
    </location>
    <ligand>
        <name>Mg(2+)</name>
        <dbReference type="ChEBI" id="CHEBI:18420"/>
    </ligand>
</feature>
<keyword evidence="1 2" id="KW-0808">Transferase</keyword>
<dbReference type="PROSITE" id="PS01066">
    <property type="entry name" value="UPP_SYNTHASE"/>
    <property type="match status" value="1"/>
</dbReference>
<comment type="similarity">
    <text evidence="2">Belongs to the UPP synthase family.</text>
</comment>
<comment type="function">
    <text evidence="2">Catalyzes the condensation of isopentenyl diphosphate (IPP) with allylic pyrophosphates generating different type of terpenoids.</text>
</comment>
<dbReference type="Pfam" id="PF01255">
    <property type="entry name" value="Prenyltransf"/>
    <property type="match status" value="1"/>
</dbReference>
<keyword evidence="2" id="KW-0479">Metal-binding</keyword>
<dbReference type="NCBIfam" id="NF011405">
    <property type="entry name" value="PRK14830.1"/>
    <property type="match status" value="1"/>
</dbReference>
<dbReference type="HOGENOM" id="CLU_038505_1_1_0"/>
<accession>D5SNW1</accession>
<dbReference type="KEGG" id="plm:Plim_0265"/>
<dbReference type="RefSeq" id="WP_013108547.1">
    <property type="nucleotide sequence ID" value="NC_014148.1"/>
</dbReference>
<dbReference type="GO" id="GO:0016094">
    <property type="term" value="P:polyprenol biosynthetic process"/>
    <property type="evidence" value="ECO:0007669"/>
    <property type="project" value="TreeGrafter"/>
</dbReference>
<dbReference type="HAMAP" id="MF_01139">
    <property type="entry name" value="ISPT"/>
    <property type="match status" value="1"/>
</dbReference>
<feature type="binding site" evidence="2">
    <location>
        <position position="90"/>
    </location>
    <ligand>
        <name>substrate</name>
    </ligand>
</feature>
<dbReference type="AlphaFoldDB" id="D5SNW1"/>
<feature type="binding site" evidence="2">
    <location>
        <position position="98"/>
    </location>
    <ligand>
        <name>substrate</name>
    </ligand>
</feature>
<dbReference type="PANTHER" id="PTHR10291">
    <property type="entry name" value="DEHYDRODOLICHYL DIPHOSPHATE SYNTHASE FAMILY MEMBER"/>
    <property type="match status" value="1"/>
</dbReference>
<feature type="active site" description="Proton acceptor" evidence="2">
    <location>
        <position position="133"/>
    </location>
</feature>
<sequence length="312" mass="35716">MITPKSDVCKLFPILWFGKTAWLKLTVWLKLTEQWMLLDMSMVSTHTSLEDAPATLAPNSQLPDSQLAIESAAPVRPRHIAVIMDGNGRWAQRQGLERLEGHRRGVQSVRCVVEECVRLGIEQLTLYCLSSENWKRPKSELDFLMALLKEFLIAERPEIIRQNLQFSVIGRRTELPEDVLIEIDTTARIAESHTGMRLCLAINYGSRAEIVDAVRWIAHDVASGRLSPEAIDEDLISARLNTREMPEPDLVIRTAGEMRLSNFLLWQISYAELFVTTTLWPEFREPELQAALEAFSRRQRRFGGLNQPECHR</sequence>
<organism evidence="3 4">
    <name type="scientific">Planctopirus limnophila (strain ATCC 43296 / DSM 3776 / IFAM 1008 / Mu 290)</name>
    <name type="common">Planctomyces limnophilus</name>
    <dbReference type="NCBI Taxonomy" id="521674"/>
    <lineage>
        <taxon>Bacteria</taxon>
        <taxon>Pseudomonadati</taxon>
        <taxon>Planctomycetota</taxon>
        <taxon>Planctomycetia</taxon>
        <taxon>Planctomycetales</taxon>
        <taxon>Planctomycetaceae</taxon>
        <taxon>Planctopirus</taxon>
    </lineage>
</organism>
<feature type="binding site" evidence="2">
    <location>
        <position position="272"/>
    </location>
    <ligand>
        <name>Mg(2+)</name>
        <dbReference type="ChEBI" id="CHEBI:18420"/>
    </ligand>
</feature>
<dbReference type="EMBL" id="CP001744">
    <property type="protein sequence ID" value="ADG66116.1"/>
    <property type="molecule type" value="Genomic_DNA"/>
</dbReference>
<gene>
    <name evidence="3" type="ordered locus">Plim_0265</name>
</gene>
<dbReference type="NCBIfam" id="TIGR00055">
    <property type="entry name" value="uppS"/>
    <property type="match status" value="1"/>
</dbReference>
<evidence type="ECO:0000256" key="1">
    <source>
        <dbReference type="ARBA" id="ARBA00022679"/>
    </source>
</evidence>
<feature type="binding site" evidence="2">
    <location>
        <position position="102"/>
    </location>
    <ligand>
        <name>substrate</name>
    </ligand>
</feature>
<dbReference type="SUPFAM" id="SSF64005">
    <property type="entry name" value="Undecaprenyl diphosphate synthase"/>
    <property type="match status" value="1"/>
</dbReference>
<evidence type="ECO:0000313" key="4">
    <source>
        <dbReference type="Proteomes" id="UP000002220"/>
    </source>
</evidence>
<comment type="subunit">
    <text evidence="2">Homodimer.</text>
</comment>
<reference evidence="3 4" key="1">
    <citation type="journal article" date="2010" name="Stand. Genomic Sci.">
        <title>Complete genome sequence of Planctomyces limnophilus type strain (Mu 290).</title>
        <authorList>
            <person name="Labutti K."/>
            <person name="Sikorski J."/>
            <person name="Schneider S."/>
            <person name="Nolan M."/>
            <person name="Lucas S."/>
            <person name="Glavina Del Rio T."/>
            <person name="Tice H."/>
            <person name="Cheng J.F."/>
            <person name="Goodwin L."/>
            <person name="Pitluck S."/>
            <person name="Liolios K."/>
            <person name="Ivanova N."/>
            <person name="Mavromatis K."/>
            <person name="Mikhailova N."/>
            <person name="Pati A."/>
            <person name="Chen A."/>
            <person name="Palaniappan K."/>
            <person name="Land M."/>
            <person name="Hauser L."/>
            <person name="Chang Y.J."/>
            <person name="Jeffries C.D."/>
            <person name="Tindall B.J."/>
            <person name="Rohde M."/>
            <person name="Goker M."/>
            <person name="Woyke T."/>
            <person name="Bristow J."/>
            <person name="Eisen J.A."/>
            <person name="Markowitz V."/>
            <person name="Hugenholtz P."/>
            <person name="Kyrpides N.C."/>
            <person name="Klenk H.P."/>
            <person name="Lapidus A."/>
        </authorList>
    </citation>
    <scope>NUCLEOTIDE SEQUENCE [LARGE SCALE GENOMIC DNA]</scope>
    <source>
        <strain evidence="4">ATCC 43296 / DSM 3776 / IFAM 1008 / 290</strain>
    </source>
</reference>
<dbReference type="Proteomes" id="UP000002220">
    <property type="component" value="Chromosome"/>
</dbReference>
<evidence type="ECO:0000313" key="3">
    <source>
        <dbReference type="EMBL" id="ADG66116.1"/>
    </source>
</evidence>
<comment type="cofactor">
    <cofactor evidence="2">
        <name>Mg(2+)</name>
        <dbReference type="ChEBI" id="CHEBI:18420"/>
    </cofactor>
    <text evidence="2">Binds 2 magnesium ions per subunit.</text>
</comment>
<evidence type="ECO:0000256" key="2">
    <source>
        <dbReference type="HAMAP-Rule" id="MF_01139"/>
    </source>
</evidence>
<feature type="binding site" evidence="2">
    <location>
        <position position="136"/>
    </location>
    <ligand>
        <name>substrate</name>
    </ligand>
</feature>
<dbReference type="InterPro" id="IPR018520">
    <property type="entry name" value="UPP_synth-like_CS"/>
</dbReference>
<dbReference type="GO" id="GO:0045547">
    <property type="term" value="F:ditrans,polycis-polyprenyl diphosphate synthase [(2E,6E)-farnesyl diphosphate specific] activity"/>
    <property type="evidence" value="ECO:0007669"/>
    <property type="project" value="TreeGrafter"/>
</dbReference>
<dbReference type="GO" id="GO:0000287">
    <property type="term" value="F:magnesium ion binding"/>
    <property type="evidence" value="ECO:0007669"/>
    <property type="project" value="UniProtKB-UniRule"/>
</dbReference>
<dbReference type="InterPro" id="IPR001441">
    <property type="entry name" value="UPP_synth-like"/>
</dbReference>
<dbReference type="eggNOG" id="COG0020">
    <property type="taxonomic scope" value="Bacteria"/>
</dbReference>
<proteinExistence type="inferred from homology"/>
<dbReference type="CDD" id="cd00475">
    <property type="entry name" value="Cis_IPPS"/>
    <property type="match status" value="1"/>
</dbReference>
<feature type="binding site" evidence="2">
    <location>
        <position position="253"/>
    </location>
    <ligand>
        <name>substrate</name>
    </ligand>
</feature>
<dbReference type="STRING" id="521674.Plim_0265"/>
<feature type="binding site" evidence="2">
    <location>
        <position position="134"/>
    </location>
    <ligand>
        <name>substrate</name>
    </ligand>
</feature>
<dbReference type="PANTHER" id="PTHR10291:SF0">
    <property type="entry name" value="DEHYDRODOLICHYL DIPHOSPHATE SYNTHASE 2"/>
    <property type="match status" value="1"/>
</dbReference>